<dbReference type="SUPFAM" id="SSF81606">
    <property type="entry name" value="PP2C-like"/>
    <property type="match status" value="1"/>
</dbReference>
<sequence>MEMLTIGAFANACRLSPKALRLYDELELLRPARVDPETGYRYYAVAQLEQARLVAWLRRIGMPLARIRRVCALDDASAAQEIRAYWARVEAETAGRRELVTFLVDHLSYTSRKDTTMLELRYSALSDTGLVRPANQDTAHAGTRVLAVADGFGTNGAPASTAAVEALKSLDGEPLPGGSVLNLLEDAVRGAARAVQDATPGKDDGTTLTAMVWTGSQLGLVHIGDSRAYLLRDGELFRITHDHTMVQSMVDEGRLTPEEAVAHPQRALLLKALTGGADSVVPDLRLCDALPGDRYLLCSDGLSTVVADEELRRLLGSAPAPDAAVRSLVEAAIDAGGPGNVSCVVADVVEADGGQRLG</sequence>
<dbReference type="Pfam" id="PF13411">
    <property type="entry name" value="MerR_1"/>
    <property type="match status" value="1"/>
</dbReference>
<dbReference type="PANTHER" id="PTHR30204">
    <property type="entry name" value="REDOX-CYCLING DRUG-SENSING TRANSCRIPTIONAL ACTIVATOR SOXR"/>
    <property type="match status" value="1"/>
</dbReference>
<dbReference type="SUPFAM" id="SSF46955">
    <property type="entry name" value="Putative DNA-binding domain"/>
    <property type="match status" value="1"/>
</dbReference>
<dbReference type="CDD" id="cd01107">
    <property type="entry name" value="HTH_BmrR"/>
    <property type="match status" value="1"/>
</dbReference>
<evidence type="ECO:0000259" key="3">
    <source>
        <dbReference type="PROSITE" id="PS51746"/>
    </source>
</evidence>
<comment type="caution">
    <text evidence="4">The sequence shown here is derived from an EMBL/GenBank/DDBJ whole genome shotgun (WGS) entry which is preliminary data.</text>
</comment>
<dbReference type="RefSeq" id="WP_143608002.1">
    <property type="nucleotide sequence ID" value="NZ_JAPEMK010000001.1"/>
</dbReference>
<dbReference type="CDD" id="cd00143">
    <property type="entry name" value="PP2Cc"/>
    <property type="match status" value="1"/>
</dbReference>
<proteinExistence type="predicted"/>
<feature type="domain" description="PPM-type phosphatase" evidence="3">
    <location>
        <begin position="121"/>
        <end position="348"/>
    </location>
</feature>
<dbReference type="Gene3D" id="1.10.1660.10">
    <property type="match status" value="1"/>
</dbReference>
<organism evidence="4 5">
    <name type="scientific">Streptomyces mirabilis</name>
    <dbReference type="NCBI Taxonomy" id="68239"/>
    <lineage>
        <taxon>Bacteria</taxon>
        <taxon>Bacillati</taxon>
        <taxon>Actinomycetota</taxon>
        <taxon>Actinomycetes</taxon>
        <taxon>Kitasatosporales</taxon>
        <taxon>Streptomycetaceae</taxon>
        <taxon>Streptomyces</taxon>
    </lineage>
</organism>
<dbReference type="SMART" id="SM00332">
    <property type="entry name" value="PP2Cc"/>
    <property type="match status" value="1"/>
</dbReference>
<dbReference type="Gene3D" id="3.60.40.10">
    <property type="entry name" value="PPM-type phosphatase domain"/>
    <property type="match status" value="1"/>
</dbReference>
<feature type="domain" description="HTH merR-type" evidence="2">
    <location>
        <begin position="3"/>
        <end position="73"/>
    </location>
</feature>
<evidence type="ECO:0000256" key="1">
    <source>
        <dbReference type="ARBA" id="ARBA00023125"/>
    </source>
</evidence>
<dbReference type="SMART" id="SM00331">
    <property type="entry name" value="PP2C_SIG"/>
    <property type="match status" value="1"/>
</dbReference>
<evidence type="ECO:0000313" key="4">
    <source>
        <dbReference type="EMBL" id="MDU8997576.1"/>
    </source>
</evidence>
<name>A0ABU3UUH6_9ACTN</name>
<dbReference type="InterPro" id="IPR036457">
    <property type="entry name" value="PPM-type-like_dom_sf"/>
</dbReference>
<reference evidence="4 5" key="1">
    <citation type="submission" date="2023-02" db="EMBL/GenBank/DDBJ databases">
        <authorList>
            <person name="Maleckis M."/>
        </authorList>
    </citation>
    <scope>NUCLEOTIDE SEQUENCE [LARGE SCALE GENOMIC DNA]</scope>
    <source>
        <strain evidence="4 5">P8-A2</strain>
    </source>
</reference>
<evidence type="ECO:0000313" key="5">
    <source>
        <dbReference type="Proteomes" id="UP001257627"/>
    </source>
</evidence>
<dbReference type="PROSITE" id="PS51746">
    <property type="entry name" value="PPM_2"/>
    <property type="match status" value="1"/>
</dbReference>
<keyword evidence="1" id="KW-0238">DNA-binding</keyword>
<accession>A0ABU3UUH6</accession>
<dbReference type="Proteomes" id="UP001257627">
    <property type="component" value="Unassembled WGS sequence"/>
</dbReference>
<gene>
    <name evidence="4" type="ORF">PU648_35595</name>
</gene>
<keyword evidence="5" id="KW-1185">Reference proteome</keyword>
<protein>
    <submittedName>
        <fullName evidence="4">MerR family transcriptional regulator</fullName>
    </submittedName>
</protein>
<dbReference type="InterPro" id="IPR047057">
    <property type="entry name" value="MerR_fam"/>
</dbReference>
<dbReference type="PANTHER" id="PTHR30204:SF97">
    <property type="entry name" value="MERR FAMILY REGULATORY PROTEIN"/>
    <property type="match status" value="1"/>
</dbReference>
<evidence type="ECO:0000259" key="2">
    <source>
        <dbReference type="PROSITE" id="PS50937"/>
    </source>
</evidence>
<dbReference type="PROSITE" id="PS50937">
    <property type="entry name" value="HTH_MERR_2"/>
    <property type="match status" value="1"/>
</dbReference>
<dbReference type="Pfam" id="PF13672">
    <property type="entry name" value="PP2C_2"/>
    <property type="match status" value="1"/>
</dbReference>
<dbReference type="EMBL" id="JARAKF010000001">
    <property type="protein sequence ID" value="MDU8997576.1"/>
    <property type="molecule type" value="Genomic_DNA"/>
</dbReference>
<dbReference type="InterPro" id="IPR009061">
    <property type="entry name" value="DNA-bd_dom_put_sf"/>
</dbReference>
<dbReference type="SMART" id="SM00422">
    <property type="entry name" value="HTH_MERR"/>
    <property type="match status" value="1"/>
</dbReference>
<dbReference type="InterPro" id="IPR000551">
    <property type="entry name" value="MerR-type_HTH_dom"/>
</dbReference>
<dbReference type="InterPro" id="IPR001932">
    <property type="entry name" value="PPM-type_phosphatase-like_dom"/>
</dbReference>